<feature type="transmembrane region" description="Helical" evidence="1">
    <location>
        <begin position="236"/>
        <end position="257"/>
    </location>
</feature>
<organism evidence="2">
    <name type="scientific">Cladocopium goreaui</name>
    <dbReference type="NCBI Taxonomy" id="2562237"/>
    <lineage>
        <taxon>Eukaryota</taxon>
        <taxon>Sar</taxon>
        <taxon>Alveolata</taxon>
        <taxon>Dinophyceae</taxon>
        <taxon>Suessiales</taxon>
        <taxon>Symbiodiniaceae</taxon>
        <taxon>Cladocopium</taxon>
    </lineage>
</organism>
<feature type="transmembrane region" description="Helical" evidence="1">
    <location>
        <begin position="166"/>
        <end position="190"/>
    </location>
</feature>
<feature type="transmembrane region" description="Helical" evidence="1">
    <location>
        <begin position="444"/>
        <end position="467"/>
    </location>
</feature>
<feature type="transmembrane region" description="Helical" evidence="1">
    <location>
        <begin position="211"/>
        <end position="230"/>
    </location>
</feature>
<feature type="transmembrane region" description="Helical" evidence="1">
    <location>
        <begin position="307"/>
        <end position="328"/>
    </location>
</feature>
<evidence type="ECO:0000313" key="2">
    <source>
        <dbReference type="EMBL" id="CAI4009967.1"/>
    </source>
</evidence>
<feature type="transmembrane region" description="Helical" evidence="1">
    <location>
        <begin position="767"/>
        <end position="786"/>
    </location>
</feature>
<feature type="transmembrane region" description="Helical" evidence="1">
    <location>
        <begin position="61"/>
        <end position="85"/>
    </location>
</feature>
<comment type="caution">
    <text evidence="2">The sequence shown here is derived from an EMBL/GenBank/DDBJ whole genome shotgun (WGS) entry which is preliminary data.</text>
</comment>
<keyword evidence="1" id="KW-0472">Membrane</keyword>
<name>A0A9P1DHE7_9DINO</name>
<sequence>MPLYGLPGVPSGTCTVAAGASVLLRTSGLALLRRTRPSISEEGDEDDEPEGCLDDESGGNLLGLLGAVQLYFGLVLGQLPFILGVSTDNEGKVAALLENCLILGCWLVERFCLSDAPLPAIQSAICIVIGLACTIIDWAGPTPYDDMRLGFASQTAGCDGGFRSPFVLYVSAWITGLVFGTLLLFFEEGAIFSCGEKRRWTTTGLPIRQKALPVVYGLATSMSCVLFATGSASNDMSWVTAGVLLLVISVVCTWDFLWCLDMNLATYGALFHGFATGLRAIQNHAIFRDLRWDPADAHGILVVYQYPGLQIFMFGLFLMFLSLQFYLYTCHWKEWKNPVSDEPAGSTHAYDLLTMPHEKHKENRRNAFEYNLQGSGSRWWQWILLPLCITCQIIGVHVPLIYTECVLPTLTWFHDDPDGYKVSEGESYIDVIRWLYQRKLPCSALVAAYNAMLLPPLQFLMIFLILLQPRFLPAELCRSMQNYVMTLAPMRFTQPSIMMLVVGVASLPMENQHPDNIQYGGHFTSGYWFFLTYCITNLILAWSVQPPELPDTHEVAPKKIRRDPLLQLELKKHWQMEDSEEDFDESLQGSKASFAVTGPLAGGVAIATTCIWLALTNPYLEFEFRIAGVVIHRVTPTVLDLWYSIGSVNRFLMCYCVATLIVFPLLWLVLLCVRLASKRPGLEPMLRPYVMCHIWAASLVLIYYIVTARNKNVMEVCASFPSVPIAPVAIVFMGAGTFALIHMAKALRHDPPADTASNMQLPIGGKALWMGGPALTVLTIGGLLSTCGPVRPPTLRSLQDLNEQFVQLGPILNEHLYQDVSESFGDCKALWEYRVGQGEVSAQSVWQKETCSGTTPLFQKEVTMGTAPQRHRIKTMVLWAKGVNTLEVERVRVQPPLNPLVATQEWHLNASAAFADLHVFMKVFVDDKEWYSGYICCNHRFHFALQVTARCQQHKGFEALDMNLMQMDQVTLAHDAAVIHGPAWAAVTSDVGRQEMVKQVMEDFLSLHTGQVLLQSLNQKASQARQIAGDVLSDVVRLNTGQICVTDP</sequence>
<feature type="transmembrane region" description="Helical" evidence="1">
    <location>
        <begin position="264"/>
        <end position="287"/>
    </location>
</feature>
<feature type="transmembrane region" description="Helical" evidence="1">
    <location>
        <begin position="527"/>
        <end position="544"/>
    </location>
</feature>
<gene>
    <name evidence="2" type="ORF">C1SCF055_LOCUS35290</name>
</gene>
<reference evidence="3 4" key="2">
    <citation type="submission" date="2024-05" db="EMBL/GenBank/DDBJ databases">
        <authorList>
            <person name="Chen Y."/>
            <person name="Shah S."/>
            <person name="Dougan E. K."/>
            <person name="Thang M."/>
            <person name="Chan C."/>
        </authorList>
    </citation>
    <scope>NUCLEOTIDE SEQUENCE [LARGE SCALE GENOMIC DNA]</scope>
</reference>
<dbReference type="EMBL" id="CAMXCT010004680">
    <property type="protein sequence ID" value="CAI4009967.1"/>
    <property type="molecule type" value="Genomic_DNA"/>
</dbReference>
<feature type="transmembrane region" description="Helical" evidence="1">
    <location>
        <begin position="120"/>
        <end position="140"/>
    </location>
</feature>
<dbReference type="EMBL" id="CAMXCT030004680">
    <property type="protein sequence ID" value="CAL4797279.1"/>
    <property type="molecule type" value="Genomic_DNA"/>
</dbReference>
<protein>
    <submittedName>
        <fullName evidence="2">Uncharacterized protein</fullName>
    </submittedName>
</protein>
<dbReference type="OrthoDB" id="412307at2759"/>
<evidence type="ECO:0000313" key="3">
    <source>
        <dbReference type="EMBL" id="CAL4797279.1"/>
    </source>
</evidence>
<dbReference type="AlphaFoldDB" id="A0A9P1DHE7"/>
<feature type="transmembrane region" description="Helical" evidence="1">
    <location>
        <begin position="650"/>
        <end position="676"/>
    </location>
</feature>
<proteinExistence type="predicted"/>
<evidence type="ECO:0000313" key="4">
    <source>
        <dbReference type="Proteomes" id="UP001152797"/>
    </source>
</evidence>
<evidence type="ECO:0000256" key="1">
    <source>
        <dbReference type="SAM" id="Phobius"/>
    </source>
</evidence>
<dbReference type="EMBL" id="CAMXCT020004680">
    <property type="protein sequence ID" value="CAL1163342.1"/>
    <property type="molecule type" value="Genomic_DNA"/>
</dbReference>
<feature type="transmembrane region" description="Helical" evidence="1">
    <location>
        <begin position="488"/>
        <end position="507"/>
    </location>
</feature>
<keyword evidence="4" id="KW-1185">Reference proteome</keyword>
<keyword evidence="1" id="KW-0812">Transmembrane</keyword>
<feature type="transmembrane region" description="Helical" evidence="1">
    <location>
        <begin position="594"/>
        <end position="615"/>
    </location>
</feature>
<reference evidence="2" key="1">
    <citation type="submission" date="2022-10" db="EMBL/GenBank/DDBJ databases">
        <authorList>
            <person name="Chen Y."/>
            <person name="Dougan E. K."/>
            <person name="Chan C."/>
            <person name="Rhodes N."/>
            <person name="Thang M."/>
        </authorList>
    </citation>
    <scope>NUCLEOTIDE SEQUENCE</scope>
</reference>
<feature type="transmembrane region" description="Helical" evidence="1">
    <location>
        <begin position="688"/>
        <end position="706"/>
    </location>
</feature>
<feature type="transmembrane region" description="Helical" evidence="1">
    <location>
        <begin position="726"/>
        <end position="747"/>
    </location>
</feature>
<keyword evidence="1" id="KW-1133">Transmembrane helix</keyword>
<dbReference type="Proteomes" id="UP001152797">
    <property type="component" value="Unassembled WGS sequence"/>
</dbReference>
<feature type="transmembrane region" description="Helical" evidence="1">
    <location>
        <begin position="382"/>
        <end position="402"/>
    </location>
</feature>
<accession>A0A9P1DHE7</accession>